<evidence type="ECO:0000256" key="20">
    <source>
        <dbReference type="ARBA" id="ARBA00024531"/>
    </source>
</evidence>
<keyword evidence="18" id="KW-0628">Postsynaptic cell membrane</keyword>
<dbReference type="EC" id="3.1.1.116" evidence="21"/>
<keyword evidence="15" id="KW-0443">Lipid metabolism</keyword>
<dbReference type="InterPro" id="IPR002921">
    <property type="entry name" value="Fungal_lipase-type"/>
</dbReference>
<feature type="transmembrane region" description="Helical" evidence="33">
    <location>
        <begin position="70"/>
        <end position="91"/>
    </location>
</feature>
<comment type="catalytic activity">
    <reaction evidence="24">
        <text>1-(9Z-octadecenoyl)-2-octadecanoyl-sn-glycerol + H2O = 2-octadecanoylglycerol + (9Z)-octadecenoate + H(+)</text>
        <dbReference type="Rhea" id="RHEA:38519"/>
        <dbReference type="ChEBI" id="CHEBI:15377"/>
        <dbReference type="ChEBI" id="CHEBI:15378"/>
        <dbReference type="ChEBI" id="CHEBI:30823"/>
        <dbReference type="ChEBI" id="CHEBI:75448"/>
        <dbReference type="ChEBI" id="CHEBI:75456"/>
    </reaction>
    <physiologicalReaction direction="left-to-right" evidence="24">
        <dbReference type="Rhea" id="RHEA:38520"/>
    </physiologicalReaction>
</comment>
<evidence type="ECO:0000256" key="23">
    <source>
        <dbReference type="ARBA" id="ARBA00048382"/>
    </source>
</evidence>
<keyword evidence="10" id="KW-0378">Hydrolase</keyword>
<evidence type="ECO:0000256" key="19">
    <source>
        <dbReference type="ARBA" id="ARBA00023273"/>
    </source>
</evidence>
<keyword evidence="5" id="KW-1003">Cell membrane</keyword>
<dbReference type="GO" id="GO:0019369">
    <property type="term" value="P:arachidonate metabolic process"/>
    <property type="evidence" value="ECO:0007669"/>
    <property type="project" value="TreeGrafter"/>
</dbReference>
<comment type="catalytic activity">
    <reaction evidence="25">
        <text>1-(9Z-octadecenoyl)-2-(9Z,12Z-octadecadienoyl)-sn-glycerol + H2O = 2-(9Z,12Z-octadecadienoyl)-glycerol + (9Z)-octadecenoate + H(+)</text>
        <dbReference type="Rhea" id="RHEA:38523"/>
        <dbReference type="ChEBI" id="CHEBI:15377"/>
        <dbReference type="ChEBI" id="CHEBI:15378"/>
        <dbReference type="ChEBI" id="CHEBI:30823"/>
        <dbReference type="ChEBI" id="CHEBI:75450"/>
        <dbReference type="ChEBI" id="CHEBI:75457"/>
    </reaction>
    <physiologicalReaction direction="left-to-right" evidence="25">
        <dbReference type="Rhea" id="RHEA:38524"/>
    </physiologicalReaction>
</comment>
<comment type="catalytic activity">
    <reaction evidence="28">
        <text>1-(9Z-octadecenoyl)-2-O-(5Z,8Z,11Z,14Z-eicosatetraenyl)-sn-glycerol + H2O = 2-O-(5Z,8Z,11Z,14Z)-eicosatetraenylglycerol + (9Z)-octadecenoate + H(+)</text>
        <dbReference type="Rhea" id="RHEA:38527"/>
        <dbReference type="ChEBI" id="CHEBI:15377"/>
        <dbReference type="ChEBI" id="CHEBI:15378"/>
        <dbReference type="ChEBI" id="CHEBI:30823"/>
        <dbReference type="ChEBI" id="CHEBI:75913"/>
        <dbReference type="ChEBI" id="CHEBI:75914"/>
    </reaction>
    <physiologicalReaction direction="left-to-right" evidence="28">
        <dbReference type="Rhea" id="RHEA:38528"/>
    </physiologicalReaction>
</comment>
<comment type="caution">
    <text evidence="35">The sequence shown here is derived from an EMBL/GenBank/DDBJ whole genome shotgun (WGS) entry which is preliminary data.</text>
</comment>
<keyword evidence="12" id="KW-0442">Lipid degradation</keyword>
<evidence type="ECO:0000256" key="31">
    <source>
        <dbReference type="ARBA" id="ARBA00081678"/>
    </source>
</evidence>
<comment type="catalytic activity">
    <reaction evidence="23">
        <text>1,2-di-(9Z-octadecenoyl)-sn-glycerol + H2O = 2-(9Z-octadecenoyl)-glycerol + (9Z)-octadecenoate + H(+)</text>
        <dbReference type="Rhea" id="RHEA:38511"/>
        <dbReference type="ChEBI" id="CHEBI:15377"/>
        <dbReference type="ChEBI" id="CHEBI:15378"/>
        <dbReference type="ChEBI" id="CHEBI:30823"/>
        <dbReference type="ChEBI" id="CHEBI:52333"/>
        <dbReference type="ChEBI" id="CHEBI:73990"/>
    </reaction>
    <physiologicalReaction direction="left-to-right" evidence="23">
        <dbReference type="Rhea" id="RHEA:38512"/>
    </physiologicalReaction>
</comment>
<name>A0A6L2PL86_COPFO</name>
<comment type="subunit">
    <text evidence="29">Interacts (via C-terminal) with CAMK2A; leading to the phosphorylation and inhibition of DAGLA enzymatic activity. Interacts (via PPXXF motif) with HOMER1 and HOMER2; this interaction is required for DAGLA membrane localization.</text>
</comment>
<comment type="similarity">
    <text evidence="4">Belongs to the AB hydrolase superfamily. Lipase family.</text>
</comment>
<evidence type="ECO:0000256" key="9">
    <source>
        <dbReference type="ARBA" id="ARBA00022753"/>
    </source>
</evidence>
<keyword evidence="36" id="KW-1185">Reference proteome</keyword>
<evidence type="ECO:0000256" key="32">
    <source>
        <dbReference type="ARBA" id="ARBA00082132"/>
    </source>
</evidence>
<dbReference type="GO" id="GO:0046340">
    <property type="term" value="P:diacylglycerol catabolic process"/>
    <property type="evidence" value="ECO:0007669"/>
    <property type="project" value="TreeGrafter"/>
</dbReference>
<dbReference type="CDD" id="cd00519">
    <property type="entry name" value="Lipase_3"/>
    <property type="match status" value="1"/>
</dbReference>
<dbReference type="PANTHER" id="PTHR45792">
    <property type="entry name" value="DIACYLGLYCEROL LIPASE HOMOLOG-RELATED"/>
    <property type="match status" value="1"/>
</dbReference>
<keyword evidence="8" id="KW-0479">Metal-binding</keyword>
<comment type="catalytic activity">
    <reaction evidence="20">
        <text>a 1,2-diacyl-sn-glycerol + H2O = a 2-acylglycerol + a fatty acid + H(+)</text>
        <dbReference type="Rhea" id="RHEA:33275"/>
        <dbReference type="ChEBI" id="CHEBI:15377"/>
        <dbReference type="ChEBI" id="CHEBI:15378"/>
        <dbReference type="ChEBI" id="CHEBI:17389"/>
        <dbReference type="ChEBI" id="CHEBI:17815"/>
        <dbReference type="ChEBI" id="CHEBI:28868"/>
        <dbReference type="EC" id="3.1.1.116"/>
    </reaction>
    <physiologicalReaction direction="left-to-right" evidence="20">
        <dbReference type="Rhea" id="RHEA:33276"/>
    </physiologicalReaction>
</comment>
<keyword evidence="7 33" id="KW-0812">Transmembrane</keyword>
<dbReference type="FunCoup" id="A0A6L2PL86">
    <property type="interactions" value="403"/>
</dbReference>
<evidence type="ECO:0000313" key="35">
    <source>
        <dbReference type="EMBL" id="GFG32230.1"/>
    </source>
</evidence>
<dbReference type="Pfam" id="PF01764">
    <property type="entry name" value="Lipase_3"/>
    <property type="match status" value="1"/>
</dbReference>
<dbReference type="InParanoid" id="A0A6L2PL86"/>
<dbReference type="GO" id="GO:0098839">
    <property type="term" value="C:postsynaptic density membrane"/>
    <property type="evidence" value="ECO:0007669"/>
    <property type="project" value="UniProtKB-SubCell"/>
</dbReference>
<evidence type="ECO:0000256" key="2">
    <source>
        <dbReference type="ARBA" id="ARBA00004332"/>
    </source>
</evidence>
<gene>
    <name evidence="35" type="ORF">Cfor_02040</name>
</gene>
<dbReference type="OrthoDB" id="438440at2759"/>
<evidence type="ECO:0000256" key="4">
    <source>
        <dbReference type="ARBA" id="ARBA00010701"/>
    </source>
</evidence>
<evidence type="ECO:0000256" key="27">
    <source>
        <dbReference type="ARBA" id="ARBA00052106"/>
    </source>
</evidence>
<feature type="domain" description="Fungal lipase-type" evidence="34">
    <location>
        <begin position="370"/>
        <end position="505"/>
    </location>
</feature>
<evidence type="ECO:0000259" key="34">
    <source>
        <dbReference type="Pfam" id="PF01764"/>
    </source>
</evidence>
<evidence type="ECO:0000256" key="11">
    <source>
        <dbReference type="ARBA" id="ARBA00022837"/>
    </source>
</evidence>
<accession>A0A6L2PL86</accession>
<evidence type="ECO:0000256" key="15">
    <source>
        <dbReference type="ARBA" id="ARBA00023098"/>
    </source>
</evidence>
<dbReference type="GO" id="GO:0046872">
    <property type="term" value="F:metal ion binding"/>
    <property type="evidence" value="ECO:0007669"/>
    <property type="project" value="UniProtKB-KW"/>
</dbReference>
<feature type="transmembrane region" description="Helical" evidence="33">
    <location>
        <begin position="103"/>
        <end position="125"/>
    </location>
</feature>
<evidence type="ECO:0000256" key="13">
    <source>
        <dbReference type="ARBA" id="ARBA00022989"/>
    </source>
</evidence>
<keyword evidence="17" id="KW-0325">Glycoprotein</keyword>
<keyword evidence="13 33" id="KW-1133">Transmembrane helix</keyword>
<evidence type="ECO:0000256" key="26">
    <source>
        <dbReference type="ARBA" id="ARBA00050861"/>
    </source>
</evidence>
<evidence type="ECO:0000256" key="17">
    <source>
        <dbReference type="ARBA" id="ARBA00023180"/>
    </source>
</evidence>
<dbReference type="PANTHER" id="PTHR45792:SF8">
    <property type="entry name" value="DIACYLGLYCEROL LIPASE-ALPHA"/>
    <property type="match status" value="1"/>
</dbReference>
<feature type="transmembrane region" description="Helical" evidence="33">
    <location>
        <begin position="442"/>
        <end position="461"/>
    </location>
</feature>
<comment type="subcellular location">
    <subcellularLocation>
        <location evidence="2">Cell projection</location>
        <location evidence="2">Dendritic spine membrane</location>
        <topology evidence="2">Multi-pass membrane protein</topology>
    </subcellularLocation>
    <subcellularLocation>
        <location evidence="3">Early endosome membrane</location>
        <topology evidence="3">Multi-pass membrane protein</topology>
    </subcellularLocation>
    <subcellularLocation>
        <location evidence="22">Postsynaptic density membrane</location>
        <topology evidence="22">Multi-pass membrane protein</topology>
    </subcellularLocation>
</comment>
<dbReference type="FunFam" id="3.40.50.1820:FF:000015">
    <property type="entry name" value="Sn1-specific diacylglycerol lipase alpha"/>
    <property type="match status" value="1"/>
</dbReference>
<evidence type="ECO:0000256" key="6">
    <source>
        <dbReference type="ARBA" id="ARBA00022553"/>
    </source>
</evidence>
<evidence type="ECO:0000256" key="16">
    <source>
        <dbReference type="ARBA" id="ARBA00023136"/>
    </source>
</evidence>
<evidence type="ECO:0000313" key="36">
    <source>
        <dbReference type="Proteomes" id="UP000502823"/>
    </source>
</evidence>
<evidence type="ECO:0000256" key="28">
    <source>
        <dbReference type="ARBA" id="ARBA00052463"/>
    </source>
</evidence>
<dbReference type="EMBL" id="BLKM01000354">
    <property type="protein sequence ID" value="GFG32230.1"/>
    <property type="molecule type" value="Genomic_DNA"/>
</dbReference>
<evidence type="ECO:0000256" key="22">
    <source>
        <dbReference type="ARBA" id="ARBA00037872"/>
    </source>
</evidence>
<keyword evidence="9" id="KW-0967">Endosome</keyword>
<evidence type="ECO:0000256" key="29">
    <source>
        <dbReference type="ARBA" id="ARBA00063298"/>
    </source>
</evidence>
<evidence type="ECO:0000256" key="33">
    <source>
        <dbReference type="SAM" id="Phobius"/>
    </source>
</evidence>
<comment type="catalytic activity">
    <reaction evidence="27">
        <text>1-octadecanoyl-2-(5Z,8Z,11Z,14Z-eicosatetraenoyl)-sn-glycerol + H2O = 2-(5Z,8Z,11Z,14Z-eicosatetraenoyl)-glycerol + octadecanoate + H(+)</text>
        <dbReference type="Rhea" id="RHEA:38507"/>
        <dbReference type="ChEBI" id="CHEBI:15377"/>
        <dbReference type="ChEBI" id="CHEBI:15378"/>
        <dbReference type="ChEBI" id="CHEBI:25629"/>
        <dbReference type="ChEBI" id="CHEBI:52392"/>
        <dbReference type="ChEBI" id="CHEBI:75728"/>
    </reaction>
    <physiologicalReaction direction="left-to-right" evidence="27">
        <dbReference type="Rhea" id="RHEA:38508"/>
    </physiologicalReaction>
</comment>
<evidence type="ECO:0000256" key="5">
    <source>
        <dbReference type="ARBA" id="ARBA00022475"/>
    </source>
</evidence>
<proteinExistence type="inferred from homology"/>
<evidence type="ECO:0000256" key="30">
    <source>
        <dbReference type="ARBA" id="ARBA00071957"/>
    </source>
</evidence>
<comment type="cofactor">
    <cofactor evidence="1">
        <name>Ca(2+)</name>
        <dbReference type="ChEBI" id="CHEBI:29108"/>
    </cofactor>
</comment>
<feature type="non-terminal residue" evidence="35">
    <location>
        <position position="1"/>
    </location>
</feature>
<dbReference type="GO" id="GO:0098921">
    <property type="term" value="P:retrograde trans-synaptic signaling by endocannabinoid"/>
    <property type="evidence" value="ECO:0007669"/>
    <property type="project" value="UniProtKB-ARBA"/>
</dbReference>
<evidence type="ECO:0000256" key="24">
    <source>
        <dbReference type="ARBA" id="ARBA00050486"/>
    </source>
</evidence>
<dbReference type="Gene3D" id="3.40.50.1820">
    <property type="entry name" value="alpha/beta hydrolase"/>
    <property type="match status" value="1"/>
</dbReference>
<dbReference type="InterPro" id="IPR052214">
    <property type="entry name" value="DAG_Lipase-Related"/>
</dbReference>
<evidence type="ECO:0000256" key="12">
    <source>
        <dbReference type="ARBA" id="ARBA00022963"/>
    </source>
</evidence>
<evidence type="ECO:0000256" key="21">
    <source>
        <dbReference type="ARBA" id="ARBA00026104"/>
    </source>
</evidence>
<dbReference type="SUPFAM" id="SSF53474">
    <property type="entry name" value="alpha/beta-Hydrolases"/>
    <property type="match status" value="1"/>
</dbReference>
<evidence type="ECO:0000256" key="18">
    <source>
        <dbReference type="ARBA" id="ARBA00023257"/>
    </source>
</evidence>
<feature type="transmembrane region" description="Helical" evidence="33">
    <location>
        <begin position="27"/>
        <end position="49"/>
    </location>
</feature>
<organism evidence="35 36">
    <name type="scientific">Coptotermes formosanus</name>
    <name type="common">Formosan subterranean termite</name>
    <dbReference type="NCBI Taxonomy" id="36987"/>
    <lineage>
        <taxon>Eukaryota</taxon>
        <taxon>Metazoa</taxon>
        <taxon>Ecdysozoa</taxon>
        <taxon>Arthropoda</taxon>
        <taxon>Hexapoda</taxon>
        <taxon>Insecta</taxon>
        <taxon>Pterygota</taxon>
        <taxon>Neoptera</taxon>
        <taxon>Polyneoptera</taxon>
        <taxon>Dictyoptera</taxon>
        <taxon>Blattodea</taxon>
        <taxon>Blattoidea</taxon>
        <taxon>Termitoidae</taxon>
        <taxon>Rhinotermitidae</taxon>
        <taxon>Coptotermes</taxon>
    </lineage>
</organism>
<keyword evidence="11" id="KW-0106">Calcium</keyword>
<evidence type="ECO:0000256" key="7">
    <source>
        <dbReference type="ARBA" id="ARBA00022692"/>
    </source>
</evidence>
<reference evidence="36" key="1">
    <citation type="submission" date="2020-01" db="EMBL/GenBank/DDBJ databases">
        <title>Draft genome sequence of the Termite Coptotermes fromosanus.</title>
        <authorList>
            <person name="Itakura S."/>
            <person name="Yosikawa Y."/>
            <person name="Umezawa K."/>
        </authorList>
    </citation>
    <scope>NUCLEOTIDE SEQUENCE [LARGE SCALE GENOMIC DNA]</scope>
</reference>
<keyword evidence="6" id="KW-0597">Phosphoprotein</keyword>
<dbReference type="InterPro" id="IPR029058">
    <property type="entry name" value="AB_hydrolase_fold"/>
</dbReference>
<evidence type="ECO:0000256" key="14">
    <source>
        <dbReference type="ARBA" id="ARBA00023018"/>
    </source>
</evidence>
<dbReference type="GO" id="GO:0004465">
    <property type="term" value="F:lipoprotein lipase activity"/>
    <property type="evidence" value="ECO:0007669"/>
    <property type="project" value="TreeGrafter"/>
</dbReference>
<evidence type="ECO:0000256" key="25">
    <source>
        <dbReference type="ARBA" id="ARBA00050709"/>
    </source>
</evidence>
<dbReference type="GO" id="GO:0032591">
    <property type="term" value="C:dendritic spine membrane"/>
    <property type="evidence" value="ECO:0007669"/>
    <property type="project" value="UniProtKB-SubCell"/>
</dbReference>
<keyword evidence="19" id="KW-0966">Cell projection</keyword>
<dbReference type="Proteomes" id="UP000502823">
    <property type="component" value="Unassembled WGS sequence"/>
</dbReference>
<dbReference type="GO" id="GO:0031901">
    <property type="term" value="C:early endosome membrane"/>
    <property type="evidence" value="ECO:0007669"/>
    <property type="project" value="UniProtKB-SubCell"/>
</dbReference>
<protein>
    <recommendedName>
        <fullName evidence="30">Diacylglycerol lipase-alpha</fullName>
        <ecNumber evidence="21">3.1.1.116</ecNumber>
    </recommendedName>
    <alternativeName>
        <fullName evidence="32">Neural stem cell-derived dendrite regulator</fullName>
    </alternativeName>
    <alternativeName>
        <fullName evidence="31">Sn1-specific diacylglycerol lipase alpha</fullName>
    </alternativeName>
</protein>
<evidence type="ECO:0000256" key="3">
    <source>
        <dbReference type="ARBA" id="ARBA00004520"/>
    </source>
</evidence>
<evidence type="ECO:0000256" key="1">
    <source>
        <dbReference type="ARBA" id="ARBA00001913"/>
    </source>
</evidence>
<keyword evidence="14" id="KW-0770">Synapse</keyword>
<comment type="catalytic activity">
    <reaction evidence="26">
        <text>1-(9Z-octadecenoyl)-2-(5Z,8Z,11Z,14Z-eicosatetraenoyl)-sn-glycerol + H2O = 2-(5Z,8Z,11Z,14Z-eicosatetraenoyl)-glycerol + (9Z)-octadecenoate + H(+)</text>
        <dbReference type="Rhea" id="RHEA:38515"/>
        <dbReference type="ChEBI" id="CHEBI:15377"/>
        <dbReference type="ChEBI" id="CHEBI:15378"/>
        <dbReference type="ChEBI" id="CHEBI:30823"/>
        <dbReference type="ChEBI" id="CHEBI:52392"/>
        <dbReference type="ChEBI" id="CHEBI:75449"/>
    </reaction>
    <physiologicalReaction direction="left-to-right" evidence="26">
        <dbReference type="Rhea" id="RHEA:38516"/>
    </physiologicalReaction>
</comment>
<sequence length="1304" mass="143216">IVVLCVMLGVVDFDRSVRCVALLWQHILGYLAILSGSLLVEFIISVVAMRGSILDTEARAPMKHLLYVRLGIMLVEIVWLVLGVLWLVYHYHDCPVEGAKEAILGIVICNWCVMLSVLITVWCTFDAAGRSWVKMKKYQRSMREAESRFQYKRSGTRHRNWRQRKVIRAYQDSWDHRCRLLFCCMRNSDRNRNSFTDIARLLSDFFRDLDVVPSDVVAGLVLLRKFQKIEREAIVKQRKYDTYEYLSGVAVTSQTQFLALNDPEHFELFQTVIHYMHFALGAYGWPMFLMTHGSTGVCQLCTRLRCVCFPCMGGNDGATIVSDNCCQCNYAALRRMVEIGEVEVVYATYHVDVGETPFFVAVDFTRHKIVISIRGTLSMKDVITDLNAEGEPLPVNPPREDWLGHKGMVQAAEYIRDKLEEEAILVQAFSHNKERGTQDFELVLVGHSLGAGTASILAILLRQDYPTLQCFAYSPPGGSLSMPAVEYTKSFITSVVVGKDVVPRIGLHQLESLRADLINTIKRSKDPKWKTIVCSVVCCGCASLPTSAAELKAEDSQMTEYLKAKEVAREVAVHPSDSSIALTLHQPLYPPGRIIHIVRHHPTKGEQVLNKHEPVYQAVWANNTDFDEVLISPVMIQDHMPDNVLNALNKVITTIGPAKPQRVVSSNNNSTGTSAEHLDSECCHLLASNGATTTNVAVHGSPKAATPPHKLCLETSFTSLQSPSSDIHHNSSLNSSTCSQMVYNTVAAPNGRALARSFNNGHPNITSPFALHPVLSWEYASLLEEQLLQSFHNYSNVGSSGGVNGGLYSCNTFGANQGVATDSRRTKKVDLIHDDWFGLAPLATPESLSEVSSISSRASSLMLNIDRTLKDMFGHHRGCLPSYVATSSGGTASSPLLMHGGHGSSVGVSYLNSKSPRILRTGLVNINSRVSKPGVEVARLPNYSSGDEDLSFESAQQHVSSDDGNLSPDNCNNSNSEVFVSVKGTPFSSADSVTVNIDVHQDGKPSSQVKATCSPPSQPLQSSFVRVPQHTSITNALPLTDTSVSIISSSPKQVTFITPQNSESDESTGDAPEIPYCQQDTMVVVAKQAADDDGGTILVRNSDSTSGLESMMVLHLGSTSNHVPSEGDYRHKPTRERLLADIRHNVTVGALEEDQQKDTQSLNKNVLCFGESFSAFKPNFSSADTSPVMDDNSFCSSTGNNNVTDFQVCVANNENAIFQKHNGDIMSPSSMLQHMKDQSVTSVETRLMGSTRHLPGHRMNITHLPAMESLPLLSNIVEVHDKAAYAQKKYVCPVTSVGKGESSV</sequence>
<keyword evidence="16 33" id="KW-0472">Membrane</keyword>
<dbReference type="GO" id="GO:0047372">
    <property type="term" value="F:monoacylglycerol lipase activity"/>
    <property type="evidence" value="ECO:0007669"/>
    <property type="project" value="UniProtKB-ARBA"/>
</dbReference>
<evidence type="ECO:0000256" key="10">
    <source>
        <dbReference type="ARBA" id="ARBA00022801"/>
    </source>
</evidence>
<evidence type="ECO:0000256" key="8">
    <source>
        <dbReference type="ARBA" id="ARBA00022723"/>
    </source>
</evidence>